<feature type="transmembrane region" description="Helical" evidence="1">
    <location>
        <begin position="45"/>
        <end position="65"/>
    </location>
</feature>
<feature type="transmembrane region" description="Helical" evidence="1">
    <location>
        <begin position="193"/>
        <end position="214"/>
    </location>
</feature>
<dbReference type="Proteomes" id="UP000543174">
    <property type="component" value="Unassembled WGS sequence"/>
</dbReference>
<feature type="transmembrane region" description="Helical" evidence="1">
    <location>
        <begin position="441"/>
        <end position="458"/>
    </location>
</feature>
<evidence type="ECO:0000256" key="1">
    <source>
        <dbReference type="SAM" id="Phobius"/>
    </source>
</evidence>
<feature type="transmembrane region" description="Helical" evidence="1">
    <location>
        <begin position="328"/>
        <end position="347"/>
    </location>
</feature>
<evidence type="ECO:0008006" key="4">
    <source>
        <dbReference type="Google" id="ProtNLM"/>
    </source>
</evidence>
<accession>A0A7W3REZ1</accession>
<feature type="transmembrane region" description="Helical" evidence="1">
    <location>
        <begin position="305"/>
        <end position="321"/>
    </location>
</feature>
<feature type="transmembrane region" description="Helical" evidence="1">
    <location>
        <begin position="409"/>
        <end position="429"/>
    </location>
</feature>
<sequence>MIDTSLKLQHSNSRVNNTALVYYLLFLSLHSLLYCYISNLHNVKIGYVFLVLNSMFFVILITSYFKQPVFLLYHLVFSIVFQNVLVGIGNTFTDYQISGMNVKLLFIYKELLSGFILVYLFTRYPKTLKLIKFEKVFIPLVIWIGISTIMPSVANLESKFFYIRQYLMVFVCYFLGRLIYFGLKNNPKKIYSVFKMTIWLGVLSVICGIIFNLIGRDSHVWQDWFNLKYVLEAKGLEGGDPNWDTPLGPYLVPRMFSIFFDVITASYFLMAALICTLFMKRNIPLIFIRVILFVGLLLTLGKGALAIYLLILVWIFFLYIVKIRPRTFVAPLMSFLTIFFLIAYNSGFRSSAIVHFEGFIQPLLNSPTHPFGNGIGSGGVYYAMLEGIPAWEVSSMGTESFLGSLLYQLGYPGMLFYLIFFIGCIKYMLNFAYKGKIEYKLIVLTGIMFALLLVSSFQEATLGLNYSGILTIIVGFAISLLQEREKSELTNDK</sequence>
<evidence type="ECO:0000313" key="3">
    <source>
        <dbReference type="Proteomes" id="UP000543174"/>
    </source>
</evidence>
<feature type="transmembrane region" description="Helical" evidence="1">
    <location>
        <begin position="255"/>
        <end position="275"/>
    </location>
</feature>
<name>A0A7W3REZ1_PRIAR</name>
<evidence type="ECO:0000313" key="2">
    <source>
        <dbReference type="EMBL" id="MBA9039362.1"/>
    </source>
</evidence>
<feature type="transmembrane region" description="Helical" evidence="1">
    <location>
        <begin position="160"/>
        <end position="181"/>
    </location>
</feature>
<proteinExistence type="predicted"/>
<keyword evidence="1" id="KW-0812">Transmembrane</keyword>
<dbReference type="RefSeq" id="WP_182527555.1">
    <property type="nucleotide sequence ID" value="NZ_JACJHT010000002.1"/>
</dbReference>
<keyword evidence="1" id="KW-0472">Membrane</keyword>
<protein>
    <recommendedName>
        <fullName evidence="4">O-antigen polymerase</fullName>
    </recommendedName>
</protein>
<organism evidence="2 3">
    <name type="scientific">Priestia aryabhattai</name>
    <name type="common">Bacillus aryabhattai</name>
    <dbReference type="NCBI Taxonomy" id="412384"/>
    <lineage>
        <taxon>Bacteria</taxon>
        <taxon>Bacillati</taxon>
        <taxon>Bacillota</taxon>
        <taxon>Bacilli</taxon>
        <taxon>Bacillales</taxon>
        <taxon>Bacillaceae</taxon>
        <taxon>Priestia</taxon>
    </lineage>
</organism>
<reference evidence="2" key="1">
    <citation type="submission" date="2020-08" db="EMBL/GenBank/DDBJ databases">
        <title>Functional genomics of gut bacteria from endangered species of beetles.</title>
        <authorList>
            <person name="Carlos-Shanley C."/>
        </authorList>
    </citation>
    <scope>NUCLEOTIDE SEQUENCE [LARGE SCALE GENOMIC DNA]</scope>
    <source>
        <strain evidence="2">S00060</strain>
    </source>
</reference>
<feature type="transmembrane region" description="Helical" evidence="1">
    <location>
        <begin position="20"/>
        <end position="39"/>
    </location>
</feature>
<keyword evidence="3" id="KW-1185">Reference proteome</keyword>
<feature type="transmembrane region" description="Helical" evidence="1">
    <location>
        <begin position="136"/>
        <end position="154"/>
    </location>
</feature>
<dbReference type="EMBL" id="JACJHT010000002">
    <property type="protein sequence ID" value="MBA9039362.1"/>
    <property type="molecule type" value="Genomic_DNA"/>
</dbReference>
<feature type="transmembrane region" description="Helical" evidence="1">
    <location>
        <begin position="464"/>
        <end position="481"/>
    </location>
</feature>
<keyword evidence="1" id="KW-1133">Transmembrane helix</keyword>
<feature type="transmembrane region" description="Helical" evidence="1">
    <location>
        <begin position="282"/>
        <end position="299"/>
    </location>
</feature>
<feature type="transmembrane region" description="Helical" evidence="1">
    <location>
        <begin position="105"/>
        <end position="124"/>
    </location>
</feature>
<gene>
    <name evidence="2" type="ORF">HNP21_002469</name>
</gene>
<dbReference type="AlphaFoldDB" id="A0A7W3REZ1"/>
<feature type="transmembrane region" description="Helical" evidence="1">
    <location>
        <begin position="72"/>
        <end position="93"/>
    </location>
</feature>
<comment type="caution">
    <text evidence="2">The sequence shown here is derived from an EMBL/GenBank/DDBJ whole genome shotgun (WGS) entry which is preliminary data.</text>
</comment>